<feature type="signal peptide" evidence="1">
    <location>
        <begin position="1"/>
        <end position="17"/>
    </location>
</feature>
<keyword evidence="1" id="KW-0732">Signal</keyword>
<sequence>MQETASRLLQLVQFCAALPIAHVPLAVEARLAAALGLAQDPDTPLLPQLAPVYEGTTALEHLGLHVVLWWFSPATRTWVSAFCQRHGDAVQDNRQLHEAYNTAVDTLATAVDALLRPLGESLAGLTELLPPAPVACPQHAIGYARLLVLLRAAHQATVTLLPTAATGFSGSWRGAAPTVVHWAPVRPPSFVALVRWWTGVAGLRLRLDGSILHVQSHIVLWPAPWPRYVLDGAPHHEAVFPHGEPVDQPPWTFSDYVGWLATPDQLHLWLFAWPQHGAPAAYRLRTTWRTAADARLALTLSLDAMDAPDIAIQLPDRIADRIDDRIAGFRADSTEVHLELVYDRVPDGDAIENTRVYRV</sequence>
<evidence type="ECO:0000256" key="1">
    <source>
        <dbReference type="SAM" id="SignalP"/>
    </source>
</evidence>
<dbReference type="EMBL" id="JNBR01000530">
    <property type="protein sequence ID" value="OQR91462.1"/>
    <property type="molecule type" value="Genomic_DNA"/>
</dbReference>
<evidence type="ECO:0000313" key="3">
    <source>
        <dbReference type="EMBL" id="OQR91462.1"/>
    </source>
</evidence>
<gene>
    <name evidence="3" type="ORF">ACHHYP_04675</name>
</gene>
<reference evidence="2 4" key="1">
    <citation type="journal article" date="2014" name="Genome Biol. Evol.">
        <title>The secreted proteins of Achlya hypogyna and Thraustotheca clavata identify the ancestral oomycete secretome and reveal gene acquisitions by horizontal gene transfer.</title>
        <authorList>
            <person name="Misner I."/>
            <person name="Blouin N."/>
            <person name="Leonard G."/>
            <person name="Richards T.A."/>
            <person name="Lane C.E."/>
        </authorList>
    </citation>
    <scope>NUCLEOTIDE SEQUENCE</scope>
    <source>
        <strain evidence="2 4">ATCC 48635</strain>
    </source>
</reference>
<evidence type="ECO:0000313" key="2">
    <source>
        <dbReference type="EMBL" id="AIG55975.1"/>
    </source>
</evidence>
<feature type="chain" id="PRO_5002026838" evidence="1">
    <location>
        <begin position="18"/>
        <end position="359"/>
    </location>
</feature>
<dbReference type="OrthoDB" id="72058at2759"/>
<protein>
    <submittedName>
        <fullName evidence="2">Secreted protein</fullName>
    </submittedName>
</protein>
<name>A0A0A7CNF0_ACHHY</name>
<dbReference type="AlphaFoldDB" id="A0A0A7CNF0"/>
<accession>A0A0A7CNF0</accession>
<proteinExistence type="predicted"/>
<dbReference type="EMBL" id="KM038514">
    <property type="protein sequence ID" value="AIG55975.1"/>
    <property type="molecule type" value="Genomic_DNA"/>
</dbReference>
<dbReference type="Proteomes" id="UP000243579">
    <property type="component" value="Unassembled WGS sequence"/>
</dbReference>
<evidence type="ECO:0000313" key="4">
    <source>
        <dbReference type="Proteomes" id="UP000243579"/>
    </source>
</evidence>
<keyword evidence="4" id="KW-1185">Reference proteome</keyword>
<dbReference type="STRING" id="1202772.A0A0A7CNF0"/>
<organism evidence="2">
    <name type="scientific">Achlya hypogyna</name>
    <name type="common">Oomycete</name>
    <name type="synonym">Protoachlya hypogyna</name>
    <dbReference type="NCBI Taxonomy" id="1202772"/>
    <lineage>
        <taxon>Eukaryota</taxon>
        <taxon>Sar</taxon>
        <taxon>Stramenopiles</taxon>
        <taxon>Oomycota</taxon>
        <taxon>Saprolegniomycetes</taxon>
        <taxon>Saprolegniales</taxon>
        <taxon>Achlyaceae</taxon>
        <taxon>Achlya</taxon>
    </lineage>
</organism>